<dbReference type="Proteomes" id="UP000319160">
    <property type="component" value="Unassembled WGS sequence"/>
</dbReference>
<feature type="region of interest" description="Disordered" evidence="1">
    <location>
        <begin position="252"/>
        <end position="278"/>
    </location>
</feature>
<reference evidence="3" key="1">
    <citation type="submission" date="2019-06" db="EMBL/GenBank/DDBJ databases">
        <title>Draft genome sequence of the griseofulvin-producing fungus Xylaria cubensis strain G536.</title>
        <authorList>
            <person name="Mead M.E."/>
            <person name="Raja H.A."/>
            <person name="Steenwyk J.L."/>
            <person name="Knowles S.L."/>
            <person name="Oberlies N.H."/>
            <person name="Rokas A."/>
        </authorList>
    </citation>
    <scope>NUCLEOTIDE SEQUENCE [LARGE SCALE GENOMIC DNA]</scope>
    <source>
        <strain evidence="3">G536</strain>
    </source>
</reference>
<dbReference type="AlphaFoldDB" id="A0A553ICM3"/>
<sequence>MFSRKTSSRHTAGHSNTSQVASYHGNTSPDTTSNNSLYITLQYLRTVNGQNKYVRAPGDRFCPDINPSLPFFSKHWALYVTEKKAPAGYLVHATDTGRQALDLYKEVRSVNNPLRSKSMVVVLKIGSSVSLRALDTYASSVHLMDPRYLPRGEVQWTCRVWVKEVLYLLHDARLVSLPCGLSSLEEFCLAHADRHLPNLGKMPARIFERGDWADEKKLDSANDKYAASGRTGRYYGPSPMVIDSTHDRYYGSSPMQVDTTGRERYYGPSPMDTETHRR</sequence>
<keyword evidence="3" id="KW-1185">Reference proteome</keyword>
<evidence type="ECO:0000313" key="2">
    <source>
        <dbReference type="EMBL" id="TRX97952.1"/>
    </source>
</evidence>
<organism evidence="2 3">
    <name type="scientific">Xylaria flabelliformis</name>
    <dbReference type="NCBI Taxonomy" id="2512241"/>
    <lineage>
        <taxon>Eukaryota</taxon>
        <taxon>Fungi</taxon>
        <taxon>Dikarya</taxon>
        <taxon>Ascomycota</taxon>
        <taxon>Pezizomycotina</taxon>
        <taxon>Sordariomycetes</taxon>
        <taxon>Xylariomycetidae</taxon>
        <taxon>Xylariales</taxon>
        <taxon>Xylariaceae</taxon>
        <taxon>Xylaria</taxon>
    </lineage>
</organism>
<proteinExistence type="predicted"/>
<dbReference type="OrthoDB" id="3016366at2759"/>
<name>A0A553ICM3_9PEZI</name>
<feature type="compositionally biased region" description="Polar residues" evidence="1">
    <location>
        <begin position="13"/>
        <end position="30"/>
    </location>
</feature>
<feature type="region of interest" description="Disordered" evidence="1">
    <location>
        <begin position="1"/>
        <end position="30"/>
    </location>
</feature>
<evidence type="ECO:0000313" key="3">
    <source>
        <dbReference type="Proteomes" id="UP000319160"/>
    </source>
</evidence>
<feature type="compositionally biased region" description="Basic residues" evidence="1">
    <location>
        <begin position="1"/>
        <end position="12"/>
    </location>
</feature>
<evidence type="ECO:0000256" key="1">
    <source>
        <dbReference type="SAM" id="MobiDB-lite"/>
    </source>
</evidence>
<accession>A0A553ICM3</accession>
<gene>
    <name evidence="2" type="ORF">FHL15_001162</name>
</gene>
<comment type="caution">
    <text evidence="2">The sequence shown here is derived from an EMBL/GenBank/DDBJ whole genome shotgun (WGS) entry which is preliminary data.</text>
</comment>
<dbReference type="EMBL" id="VFLP01000004">
    <property type="protein sequence ID" value="TRX97952.1"/>
    <property type="molecule type" value="Genomic_DNA"/>
</dbReference>
<protein>
    <submittedName>
        <fullName evidence="2">Uncharacterized protein</fullName>
    </submittedName>
</protein>